<comment type="similarity">
    <text evidence="1">Belongs to the WSCD family.</text>
</comment>
<evidence type="ECO:0000259" key="3">
    <source>
        <dbReference type="Pfam" id="PF00685"/>
    </source>
</evidence>
<dbReference type="SUPFAM" id="SSF52540">
    <property type="entry name" value="P-loop containing nucleoside triphosphate hydrolases"/>
    <property type="match status" value="1"/>
</dbReference>
<accession>A0ABM0GRQ2</accession>
<dbReference type="RefSeq" id="XP_002735861.2">
    <property type="nucleotide sequence ID" value="XM_002735815.2"/>
</dbReference>
<dbReference type="Pfam" id="PF00685">
    <property type="entry name" value="Sulfotransfer_1"/>
    <property type="match status" value="1"/>
</dbReference>
<dbReference type="Gene3D" id="3.40.50.300">
    <property type="entry name" value="P-loop containing nucleotide triphosphate hydrolases"/>
    <property type="match status" value="1"/>
</dbReference>
<evidence type="ECO:0000313" key="4">
    <source>
        <dbReference type="Proteomes" id="UP000694865"/>
    </source>
</evidence>
<feature type="domain" description="Sulfotransferase" evidence="3">
    <location>
        <begin position="150"/>
        <end position="270"/>
    </location>
</feature>
<keyword evidence="2" id="KW-0732">Signal</keyword>
<reference evidence="5" key="1">
    <citation type="submission" date="2025-08" db="UniProtKB">
        <authorList>
            <consortium name="RefSeq"/>
        </authorList>
    </citation>
    <scope>IDENTIFICATION</scope>
    <source>
        <tissue evidence="5">Testes</tissue>
    </source>
</reference>
<proteinExistence type="inferred from homology"/>
<protein>
    <submittedName>
        <fullName evidence="5">WSC domain-containing protein 2-like</fullName>
    </submittedName>
</protein>
<dbReference type="InterPro" id="IPR051589">
    <property type="entry name" value="Sialate-O-sulfotransferase"/>
</dbReference>
<dbReference type="GeneID" id="100377231"/>
<evidence type="ECO:0000256" key="1">
    <source>
        <dbReference type="ARBA" id="ARBA00010236"/>
    </source>
</evidence>
<name>A0ABM0GRQ2_SACKO</name>
<organism evidence="4 5">
    <name type="scientific">Saccoglossus kowalevskii</name>
    <name type="common">Acorn worm</name>
    <dbReference type="NCBI Taxonomy" id="10224"/>
    <lineage>
        <taxon>Eukaryota</taxon>
        <taxon>Metazoa</taxon>
        <taxon>Hemichordata</taxon>
        <taxon>Enteropneusta</taxon>
        <taxon>Harrimaniidae</taxon>
        <taxon>Saccoglossus</taxon>
    </lineage>
</organism>
<keyword evidence="4" id="KW-1185">Reference proteome</keyword>
<sequence>MTLLFVCFYTTLLVYMVYNSNDDGGGTGLGFGHVDFRHPMFYRQNMILGDQSPGRGGIVAPPGANLPVSDNTIQRVLPRHNTGYSDDCVKLHFSNKPLPLVALASFPGSGNTWVRHLLQQATGIYTGSIYNDKSLKREGFDGEGFTDNSVIVVKTHEWDNHTLSKYQKAVLIVRDPFDAIRSEFNRHYGGHRGVAAKSKYTTGKIWQDFVYGKAQSWTNTVIEWLKFRGPLLLVRYENMKSNSMGELVRILKFLGHDVTKERLQCVSRNSQGKFKRIAKDYLDFNPYTADMVETITIYKQTVDMAIQLYTLQQCQENKDTSFFQINCTEIYMKYSS</sequence>
<evidence type="ECO:0000256" key="2">
    <source>
        <dbReference type="SAM" id="SignalP"/>
    </source>
</evidence>
<dbReference type="InterPro" id="IPR000863">
    <property type="entry name" value="Sulfotransferase_dom"/>
</dbReference>
<dbReference type="PANTHER" id="PTHR45964">
    <property type="entry name" value="WSCD FAMILY MEMBER CG9164"/>
    <property type="match status" value="1"/>
</dbReference>
<dbReference type="PANTHER" id="PTHR45964:SF5">
    <property type="entry name" value="WSCD FAMILY MEMBER CG9164"/>
    <property type="match status" value="1"/>
</dbReference>
<feature type="chain" id="PRO_5045469774" evidence="2">
    <location>
        <begin position="20"/>
        <end position="336"/>
    </location>
</feature>
<gene>
    <name evidence="5" type="primary">LOC100377231</name>
</gene>
<feature type="signal peptide" evidence="2">
    <location>
        <begin position="1"/>
        <end position="19"/>
    </location>
</feature>
<dbReference type="InterPro" id="IPR027417">
    <property type="entry name" value="P-loop_NTPase"/>
</dbReference>
<dbReference type="Proteomes" id="UP000694865">
    <property type="component" value="Unplaced"/>
</dbReference>
<evidence type="ECO:0000313" key="5">
    <source>
        <dbReference type="RefSeq" id="XP_002735861.2"/>
    </source>
</evidence>